<dbReference type="AlphaFoldDB" id="A0A0P0XP33"/>
<dbReference type="OMA" id="DCAYHSG"/>
<dbReference type="Pfam" id="PF13947">
    <property type="entry name" value="GUB_WAK_bind"/>
    <property type="match status" value="1"/>
</dbReference>
<reference evidence="5 6" key="3">
    <citation type="journal article" date="2013" name="Rice">
        <title>Improvement of the Oryza sativa Nipponbare reference genome using next generation sequence and optical map data.</title>
        <authorList>
            <person name="Kawahara Y."/>
            <person name="de la Bastide M."/>
            <person name="Hamilton J.P."/>
            <person name="Kanamori H."/>
            <person name="McCombie W.R."/>
            <person name="Ouyang S."/>
            <person name="Schwartz D.C."/>
            <person name="Tanaka T."/>
            <person name="Wu J."/>
            <person name="Zhou S."/>
            <person name="Childs K.L."/>
            <person name="Davidson R.M."/>
            <person name="Lin H."/>
            <person name="Quesada-Ocampo L."/>
            <person name="Vaillancourt B."/>
            <person name="Sakai H."/>
            <person name="Lee S.S."/>
            <person name="Kim J."/>
            <person name="Numa H."/>
            <person name="Itoh T."/>
            <person name="Buell C.R."/>
            <person name="Matsumoto T."/>
        </authorList>
    </citation>
    <scope>NUCLEOTIDE SEQUENCE [LARGE SCALE GENOMIC DNA]</scope>
    <source>
        <strain evidence="6">cv. Nipponbare</strain>
    </source>
</reference>
<keyword evidence="2 3" id="KW-0732">Signal</keyword>
<evidence type="ECO:0000313" key="5">
    <source>
        <dbReference type="EMBL" id="BAT08560.1"/>
    </source>
</evidence>
<organism evidence="5 6">
    <name type="scientific">Oryza sativa subsp. japonica</name>
    <name type="common">Rice</name>
    <dbReference type="NCBI Taxonomy" id="39947"/>
    <lineage>
        <taxon>Eukaryota</taxon>
        <taxon>Viridiplantae</taxon>
        <taxon>Streptophyta</taxon>
        <taxon>Embryophyta</taxon>
        <taxon>Tracheophyta</taxon>
        <taxon>Spermatophyta</taxon>
        <taxon>Magnoliopsida</taxon>
        <taxon>Liliopsida</taxon>
        <taxon>Poales</taxon>
        <taxon>Poaceae</taxon>
        <taxon>BOP clade</taxon>
        <taxon>Oryzoideae</taxon>
        <taxon>Oryzeae</taxon>
        <taxon>Oryzinae</taxon>
        <taxon>Oryza</taxon>
        <taxon>Oryza sativa</taxon>
    </lineage>
</organism>
<dbReference type="FunCoup" id="A0A0P0XP33">
    <property type="interactions" value="1"/>
</dbReference>
<evidence type="ECO:0000313" key="6">
    <source>
        <dbReference type="Proteomes" id="UP000059680"/>
    </source>
</evidence>
<protein>
    <submittedName>
        <fullName evidence="5">Os09g0471500 protein</fullName>
    </submittedName>
</protein>
<dbReference type="InterPro" id="IPR025287">
    <property type="entry name" value="WAK_GUB"/>
</dbReference>
<dbReference type="Gramene" id="Os09t0471500-01">
    <property type="protein sequence ID" value="Os09t0471500-01"/>
    <property type="gene ID" value="Os09g0471500"/>
</dbReference>
<sequence>MTKPLPSTILLICVSAIGMVAADVPVAGHPGCQTRCGDVDIPFPFGIGDHCAIHHGFNIICKPVNGTKRPFKGSFEVTKISVRDAKAWMKMRISW</sequence>
<reference evidence="5 6" key="2">
    <citation type="journal article" date="2013" name="Plant Cell Physiol.">
        <title>Rice Annotation Project Database (RAP-DB): an integrative and interactive database for rice genomics.</title>
        <authorList>
            <person name="Sakai H."/>
            <person name="Lee S.S."/>
            <person name="Tanaka T."/>
            <person name="Numa H."/>
            <person name="Kim J."/>
            <person name="Kawahara Y."/>
            <person name="Wakimoto H."/>
            <person name="Yang C.C."/>
            <person name="Iwamoto M."/>
            <person name="Abe T."/>
            <person name="Yamada Y."/>
            <person name="Muto A."/>
            <person name="Inokuchi H."/>
            <person name="Ikemura T."/>
            <person name="Matsumoto T."/>
            <person name="Sasaki T."/>
            <person name="Itoh T."/>
        </authorList>
    </citation>
    <scope>NUCLEOTIDE SEQUENCE [LARGE SCALE GENOMIC DNA]</scope>
    <source>
        <strain evidence="6">cv. Nipponbare</strain>
    </source>
</reference>
<dbReference type="Proteomes" id="UP000059680">
    <property type="component" value="Chromosome 9"/>
</dbReference>
<dbReference type="EMBL" id="AP014965">
    <property type="protein sequence ID" value="BAT08560.1"/>
    <property type="molecule type" value="Genomic_DNA"/>
</dbReference>
<feature type="chain" id="PRO_5006057195" evidence="3">
    <location>
        <begin position="23"/>
        <end position="95"/>
    </location>
</feature>
<dbReference type="STRING" id="39947.A0A0P0XP33"/>
<dbReference type="GO" id="GO:0030247">
    <property type="term" value="F:polysaccharide binding"/>
    <property type="evidence" value="ECO:0007669"/>
    <property type="project" value="InterPro"/>
</dbReference>
<dbReference type="PaxDb" id="39947-A0A0P0XP33"/>
<dbReference type="PANTHER" id="PTHR33491">
    <property type="entry name" value="OSJNBA0016N04.9 PROTEIN"/>
    <property type="match status" value="1"/>
</dbReference>
<dbReference type="GO" id="GO:0016020">
    <property type="term" value="C:membrane"/>
    <property type="evidence" value="ECO:0007669"/>
    <property type="project" value="UniProtKB-SubCell"/>
</dbReference>
<feature type="domain" description="Wall-associated receptor kinase galacturonan-binding" evidence="4">
    <location>
        <begin position="32"/>
        <end position="88"/>
    </location>
</feature>
<evidence type="ECO:0000256" key="3">
    <source>
        <dbReference type="SAM" id="SignalP"/>
    </source>
</evidence>
<gene>
    <name evidence="5" type="ordered locus">Os09g0471500</name>
    <name evidence="5" type="ORF">OSNPB_090471500</name>
</gene>
<comment type="subcellular location">
    <subcellularLocation>
        <location evidence="1">Membrane</location>
        <topology evidence="1">Single-pass membrane protein</topology>
    </subcellularLocation>
</comment>
<accession>A0A0P0XP33</accession>
<name>A0A0P0XP33_ORYSJ</name>
<dbReference type="eggNOG" id="ENOG502QQPF">
    <property type="taxonomic scope" value="Eukaryota"/>
</dbReference>
<reference evidence="6" key="1">
    <citation type="journal article" date="2005" name="Nature">
        <title>The map-based sequence of the rice genome.</title>
        <authorList>
            <consortium name="International rice genome sequencing project (IRGSP)"/>
            <person name="Matsumoto T."/>
            <person name="Wu J."/>
            <person name="Kanamori H."/>
            <person name="Katayose Y."/>
            <person name="Fujisawa M."/>
            <person name="Namiki N."/>
            <person name="Mizuno H."/>
            <person name="Yamamoto K."/>
            <person name="Antonio B.A."/>
            <person name="Baba T."/>
            <person name="Sakata K."/>
            <person name="Nagamura Y."/>
            <person name="Aoki H."/>
            <person name="Arikawa K."/>
            <person name="Arita K."/>
            <person name="Bito T."/>
            <person name="Chiden Y."/>
            <person name="Fujitsuka N."/>
            <person name="Fukunaka R."/>
            <person name="Hamada M."/>
            <person name="Harada C."/>
            <person name="Hayashi A."/>
            <person name="Hijishita S."/>
            <person name="Honda M."/>
            <person name="Hosokawa S."/>
            <person name="Ichikawa Y."/>
            <person name="Idonuma A."/>
            <person name="Iijima M."/>
            <person name="Ikeda M."/>
            <person name="Ikeno M."/>
            <person name="Ito K."/>
            <person name="Ito S."/>
            <person name="Ito T."/>
            <person name="Ito Y."/>
            <person name="Ito Y."/>
            <person name="Iwabuchi A."/>
            <person name="Kamiya K."/>
            <person name="Karasawa W."/>
            <person name="Kurita K."/>
            <person name="Katagiri S."/>
            <person name="Kikuta A."/>
            <person name="Kobayashi H."/>
            <person name="Kobayashi N."/>
            <person name="Machita K."/>
            <person name="Maehara T."/>
            <person name="Masukawa M."/>
            <person name="Mizubayashi T."/>
            <person name="Mukai Y."/>
            <person name="Nagasaki H."/>
            <person name="Nagata Y."/>
            <person name="Naito S."/>
            <person name="Nakashima M."/>
            <person name="Nakama Y."/>
            <person name="Nakamichi Y."/>
            <person name="Nakamura M."/>
            <person name="Meguro A."/>
            <person name="Negishi M."/>
            <person name="Ohta I."/>
            <person name="Ohta T."/>
            <person name="Okamoto M."/>
            <person name="Ono N."/>
            <person name="Saji S."/>
            <person name="Sakaguchi M."/>
            <person name="Sakai K."/>
            <person name="Shibata M."/>
            <person name="Shimokawa T."/>
            <person name="Song J."/>
            <person name="Takazaki Y."/>
            <person name="Terasawa K."/>
            <person name="Tsugane M."/>
            <person name="Tsuji K."/>
            <person name="Ueda S."/>
            <person name="Waki K."/>
            <person name="Yamagata H."/>
            <person name="Yamamoto M."/>
            <person name="Yamamoto S."/>
            <person name="Yamane H."/>
            <person name="Yoshiki S."/>
            <person name="Yoshihara R."/>
            <person name="Yukawa K."/>
            <person name="Zhong H."/>
            <person name="Yano M."/>
            <person name="Yuan Q."/>
            <person name="Ouyang S."/>
            <person name="Liu J."/>
            <person name="Jones K.M."/>
            <person name="Gansberger K."/>
            <person name="Moffat K."/>
            <person name="Hill J."/>
            <person name="Bera J."/>
            <person name="Fadrosh D."/>
            <person name="Jin S."/>
            <person name="Johri S."/>
            <person name="Kim M."/>
            <person name="Overton L."/>
            <person name="Reardon M."/>
            <person name="Tsitrin T."/>
            <person name="Vuong H."/>
            <person name="Weaver B."/>
            <person name="Ciecko A."/>
            <person name="Tallon L."/>
            <person name="Jackson J."/>
            <person name="Pai G."/>
            <person name="Aken S.V."/>
            <person name="Utterback T."/>
            <person name="Reidmuller S."/>
            <person name="Feldblyum T."/>
            <person name="Hsiao J."/>
            <person name="Zismann V."/>
            <person name="Iobst S."/>
            <person name="de Vazeille A.R."/>
            <person name="Buell C.R."/>
            <person name="Ying K."/>
            <person name="Li Y."/>
            <person name="Lu T."/>
            <person name="Huang Y."/>
            <person name="Zhao Q."/>
            <person name="Feng Q."/>
            <person name="Zhang L."/>
            <person name="Zhu J."/>
            <person name="Weng Q."/>
            <person name="Mu J."/>
            <person name="Lu Y."/>
            <person name="Fan D."/>
            <person name="Liu Y."/>
            <person name="Guan J."/>
            <person name="Zhang Y."/>
            <person name="Yu S."/>
            <person name="Liu X."/>
            <person name="Zhang Y."/>
            <person name="Hong G."/>
            <person name="Han B."/>
            <person name="Choisne N."/>
            <person name="Demange N."/>
            <person name="Orjeda G."/>
            <person name="Samain S."/>
            <person name="Cattolico L."/>
            <person name="Pelletier E."/>
            <person name="Couloux A."/>
            <person name="Segurens B."/>
            <person name="Wincker P."/>
            <person name="D'Hont A."/>
            <person name="Scarpelli C."/>
            <person name="Weissenbach J."/>
            <person name="Salanoubat M."/>
            <person name="Quetier F."/>
            <person name="Yu Y."/>
            <person name="Kim H.R."/>
            <person name="Rambo T."/>
            <person name="Currie J."/>
            <person name="Collura K."/>
            <person name="Luo M."/>
            <person name="Yang T."/>
            <person name="Ammiraju J.S.S."/>
            <person name="Engler F."/>
            <person name="Soderlund C."/>
            <person name="Wing R.A."/>
            <person name="Palmer L.E."/>
            <person name="de la Bastide M."/>
            <person name="Spiegel L."/>
            <person name="Nascimento L."/>
            <person name="Zutavern T."/>
            <person name="O'Shaughnessy A."/>
            <person name="Dike S."/>
            <person name="Dedhia N."/>
            <person name="Preston R."/>
            <person name="Balija V."/>
            <person name="McCombie W.R."/>
            <person name="Chow T."/>
            <person name="Chen H."/>
            <person name="Chung M."/>
            <person name="Chen C."/>
            <person name="Shaw J."/>
            <person name="Wu H."/>
            <person name="Hsiao K."/>
            <person name="Chao Y."/>
            <person name="Chu M."/>
            <person name="Cheng C."/>
            <person name="Hour A."/>
            <person name="Lee P."/>
            <person name="Lin S."/>
            <person name="Lin Y."/>
            <person name="Liou J."/>
            <person name="Liu S."/>
            <person name="Hsing Y."/>
            <person name="Raghuvanshi S."/>
            <person name="Mohanty A."/>
            <person name="Bharti A.K."/>
            <person name="Gaur A."/>
            <person name="Gupta V."/>
            <person name="Kumar D."/>
            <person name="Ravi V."/>
            <person name="Vij S."/>
            <person name="Kapur A."/>
            <person name="Khurana P."/>
            <person name="Khurana P."/>
            <person name="Khurana J.P."/>
            <person name="Tyagi A.K."/>
            <person name="Gaikwad K."/>
            <person name="Singh A."/>
            <person name="Dalal V."/>
            <person name="Srivastava S."/>
            <person name="Dixit A."/>
            <person name="Pal A.K."/>
            <person name="Ghazi I.A."/>
            <person name="Yadav M."/>
            <person name="Pandit A."/>
            <person name="Bhargava A."/>
            <person name="Sureshbabu K."/>
            <person name="Batra K."/>
            <person name="Sharma T.R."/>
            <person name="Mohapatra T."/>
            <person name="Singh N.K."/>
            <person name="Messing J."/>
            <person name="Nelson A.B."/>
            <person name="Fuks G."/>
            <person name="Kavchok S."/>
            <person name="Keizer G."/>
            <person name="Linton E."/>
            <person name="Llaca V."/>
            <person name="Song R."/>
            <person name="Tanyolac B."/>
            <person name="Young S."/>
            <person name="Ho-Il K."/>
            <person name="Hahn J.H."/>
            <person name="Sangsakoo G."/>
            <person name="Vanavichit A."/>
            <person name="de Mattos Luiz.A.T."/>
            <person name="Zimmer P.D."/>
            <person name="Malone G."/>
            <person name="Dellagostin O."/>
            <person name="de Oliveira A.C."/>
            <person name="Bevan M."/>
            <person name="Bancroft I."/>
            <person name="Minx P."/>
            <person name="Cordum H."/>
            <person name="Wilson R."/>
            <person name="Cheng Z."/>
            <person name="Jin W."/>
            <person name="Jiang J."/>
            <person name="Leong S.A."/>
            <person name="Iwama H."/>
            <person name="Gojobori T."/>
            <person name="Itoh T."/>
            <person name="Niimura Y."/>
            <person name="Fujii Y."/>
            <person name="Habara T."/>
            <person name="Sakai H."/>
            <person name="Sato Y."/>
            <person name="Wilson G."/>
            <person name="Kumar K."/>
            <person name="McCouch S."/>
            <person name="Juretic N."/>
            <person name="Hoen D."/>
            <person name="Wright S."/>
            <person name="Bruskiewich R."/>
            <person name="Bureau T."/>
            <person name="Miyao A."/>
            <person name="Hirochika H."/>
            <person name="Nishikawa T."/>
            <person name="Kadowaki K."/>
            <person name="Sugiura M."/>
            <person name="Burr B."/>
            <person name="Sasaki T."/>
        </authorList>
    </citation>
    <scope>NUCLEOTIDE SEQUENCE [LARGE SCALE GENOMIC DNA]</scope>
    <source>
        <strain evidence="6">cv. Nipponbare</strain>
    </source>
</reference>
<evidence type="ECO:0000256" key="1">
    <source>
        <dbReference type="ARBA" id="ARBA00004167"/>
    </source>
</evidence>
<evidence type="ECO:0000259" key="4">
    <source>
        <dbReference type="Pfam" id="PF13947"/>
    </source>
</evidence>
<keyword evidence="6" id="KW-1185">Reference proteome</keyword>
<evidence type="ECO:0000256" key="2">
    <source>
        <dbReference type="ARBA" id="ARBA00022729"/>
    </source>
</evidence>
<proteinExistence type="predicted"/>
<feature type="signal peptide" evidence="3">
    <location>
        <begin position="1"/>
        <end position="22"/>
    </location>
</feature>
<dbReference type="InParanoid" id="A0A0P0XP33"/>